<dbReference type="PANTHER" id="PTHR31633:SF1">
    <property type="entry name" value="H_ACA RIBONUCLEOPROTEIN COMPLEX NON-CORE SUBUNIT NAF1"/>
    <property type="match status" value="1"/>
</dbReference>
<evidence type="ECO:0000256" key="2">
    <source>
        <dbReference type="ARBA" id="ARBA00009801"/>
    </source>
</evidence>
<dbReference type="InterPro" id="IPR038664">
    <property type="entry name" value="Gar1/Naf1_Cbf5-bd_sf"/>
</dbReference>
<reference evidence="11" key="1">
    <citation type="submission" date="2018-03" db="EMBL/GenBank/DDBJ databases">
        <authorList>
            <person name="Guldener U."/>
        </authorList>
    </citation>
    <scope>NUCLEOTIDE SEQUENCE</scope>
</reference>
<dbReference type="EMBL" id="ONZQ02000002">
    <property type="protein sequence ID" value="SPN98419.1"/>
    <property type="molecule type" value="Genomic_DNA"/>
</dbReference>
<dbReference type="GO" id="GO:0006364">
    <property type="term" value="P:rRNA processing"/>
    <property type="evidence" value="ECO:0007669"/>
    <property type="project" value="UniProtKB-KW"/>
</dbReference>
<feature type="compositionally biased region" description="Polar residues" evidence="10">
    <location>
        <begin position="14"/>
        <end position="40"/>
    </location>
</feature>
<feature type="compositionally biased region" description="Low complexity" evidence="10">
    <location>
        <begin position="229"/>
        <end position="239"/>
    </location>
</feature>
<evidence type="ECO:0000256" key="8">
    <source>
        <dbReference type="ARBA" id="ARBA00023242"/>
    </source>
</evidence>
<dbReference type="FunFam" id="2.40.10.230:FF:000002">
    <property type="entry name" value="H/ACA ribonucleoprotein complex non-core subunit NAF1"/>
    <property type="match status" value="1"/>
</dbReference>
<keyword evidence="12" id="KW-1185">Reference proteome</keyword>
<feature type="compositionally biased region" description="Gly residues" evidence="10">
    <location>
        <begin position="515"/>
        <end position="531"/>
    </location>
</feature>
<gene>
    <name evidence="11" type="ORF">DNG_01464</name>
</gene>
<feature type="compositionally biased region" description="Gly residues" evidence="10">
    <location>
        <begin position="540"/>
        <end position="550"/>
    </location>
</feature>
<evidence type="ECO:0000256" key="6">
    <source>
        <dbReference type="ARBA" id="ARBA00022553"/>
    </source>
</evidence>
<evidence type="ECO:0000256" key="1">
    <source>
        <dbReference type="ARBA" id="ARBA00004123"/>
    </source>
</evidence>
<proteinExistence type="inferred from homology"/>
<feature type="compositionally biased region" description="Low complexity" evidence="10">
    <location>
        <begin position="670"/>
        <end position="686"/>
    </location>
</feature>
<dbReference type="GO" id="GO:0005732">
    <property type="term" value="C:sno(s)RNA-containing ribonucleoprotein complex"/>
    <property type="evidence" value="ECO:0007669"/>
    <property type="project" value="InterPro"/>
</dbReference>
<evidence type="ECO:0000256" key="4">
    <source>
        <dbReference type="ARBA" id="ARBA00022517"/>
    </source>
</evidence>
<dbReference type="InterPro" id="IPR009000">
    <property type="entry name" value="Transl_B-barrel_sf"/>
</dbReference>
<evidence type="ECO:0000256" key="9">
    <source>
        <dbReference type="ARBA" id="ARBA00076743"/>
    </source>
</evidence>
<feature type="region of interest" description="Disordered" evidence="10">
    <location>
        <begin position="670"/>
        <end position="702"/>
    </location>
</feature>
<evidence type="ECO:0000256" key="5">
    <source>
        <dbReference type="ARBA" id="ARBA00022552"/>
    </source>
</evidence>
<dbReference type="Pfam" id="PF04410">
    <property type="entry name" value="Gar1"/>
    <property type="match status" value="1"/>
</dbReference>
<evidence type="ECO:0000256" key="3">
    <source>
        <dbReference type="ARBA" id="ARBA00021438"/>
    </source>
</evidence>
<dbReference type="PANTHER" id="PTHR31633">
    <property type="entry name" value="H/ACA RIBONUCLEOPROTEIN COMPLEX NON-CORE SUBUNIT NAF1"/>
    <property type="match status" value="1"/>
</dbReference>
<dbReference type="AlphaFoldDB" id="A0AAE8SRP3"/>
<dbReference type="GO" id="GO:0005634">
    <property type="term" value="C:nucleus"/>
    <property type="evidence" value="ECO:0007669"/>
    <property type="project" value="UniProtKB-SubCell"/>
</dbReference>
<feature type="compositionally biased region" description="Low complexity" evidence="10">
    <location>
        <begin position="190"/>
        <end position="217"/>
    </location>
</feature>
<keyword evidence="6" id="KW-0597">Phosphoprotein</keyword>
<dbReference type="GO" id="GO:0001522">
    <property type="term" value="P:pseudouridine synthesis"/>
    <property type="evidence" value="ECO:0007669"/>
    <property type="project" value="InterPro"/>
</dbReference>
<keyword evidence="5" id="KW-0698">rRNA processing</keyword>
<organism evidence="11 12">
    <name type="scientific">Cephalotrichum gorgonifer</name>
    <dbReference type="NCBI Taxonomy" id="2041049"/>
    <lineage>
        <taxon>Eukaryota</taxon>
        <taxon>Fungi</taxon>
        <taxon>Dikarya</taxon>
        <taxon>Ascomycota</taxon>
        <taxon>Pezizomycotina</taxon>
        <taxon>Sordariomycetes</taxon>
        <taxon>Hypocreomycetidae</taxon>
        <taxon>Microascales</taxon>
        <taxon>Microascaceae</taxon>
        <taxon>Cephalotrichum</taxon>
    </lineage>
</organism>
<sequence>MASFQIPGLGFAQPNESLPPVTTESTNPPVASTATPTLDQSGAVPPPNDATPAPAGDSSNDIKDGDMAMGETHTNETPQQATKEVIFTGDQDSMDIEQAEPANTTQSVAPTTNDTKEDTSLGGGAGDEGTKDSMDVEPAETTQPTVPPTDASPVVSGLGDNSRNDAPAGADPMKVDQDPNGASIIDDLEAALGGLAPPAPPTASLAPTTQQQMTDGQGQEEEAKEWESDSSPYESSSESSSDDSSEADSDDDQFNGMDLREAARMLMDAEDGSDDEGGGGQASRAHIRTMNELPEEVIPKPEVTITPEMKIEEVGVVQHIVDTTIVIKAATPGEYQVIDTGSVLCTGERVVIGALADVLGKVQEPVYTVRFSSPEEVTELGLEVGTKVFYSVEHANYVFTQALKNLKGSDASNRHDEEVGEDEAEFSDDEKEAAYKRSLKQKRREKSGAGEGRGGRGGAQRGPHPLRQEVGGADAGGPLNYDDEDGPYKPLARPPGYGASGFSEVSEEPMPGSSRGRGGRGGGGGVRGGRGQQRARGRGRGGPAGSGGREGYSLPPQDGQYQQAATPPQYQQPPQQYQQYQQPPPVVSPPAFPQQPGFNFAMPPPFNQMFGQGQGGQNWGQAPPPFPSLPQNPSAGWAPQQGAGQGAGAGVNSNIFTPQVLSILSQYQAQMAAQGQNQNQNQNQNAPWGGPQDGHRGGYGGQ</sequence>
<dbReference type="GO" id="GO:0000493">
    <property type="term" value="P:box H/ACA snoRNP assembly"/>
    <property type="evidence" value="ECO:0007669"/>
    <property type="project" value="InterPro"/>
</dbReference>
<feature type="compositionally biased region" description="Acidic residues" evidence="10">
    <location>
        <begin position="240"/>
        <end position="253"/>
    </location>
</feature>
<comment type="subcellular location">
    <subcellularLocation>
        <location evidence="1">Nucleus</location>
    </subcellularLocation>
</comment>
<comment type="caution">
    <text evidence="11">The sequence shown here is derived from an EMBL/GenBank/DDBJ whole genome shotgun (WGS) entry which is preliminary data.</text>
</comment>
<evidence type="ECO:0000313" key="12">
    <source>
        <dbReference type="Proteomes" id="UP001187682"/>
    </source>
</evidence>
<feature type="compositionally biased region" description="Gly residues" evidence="10">
    <location>
        <begin position="449"/>
        <end position="460"/>
    </location>
</feature>
<dbReference type="Gene3D" id="2.40.10.230">
    <property type="entry name" value="Probable tRNA pseudouridine synthase domain"/>
    <property type="match status" value="1"/>
</dbReference>
<feature type="compositionally biased region" description="Low complexity" evidence="10">
    <location>
        <begin position="560"/>
        <end position="581"/>
    </location>
</feature>
<keyword evidence="4" id="KW-0690">Ribosome biogenesis</keyword>
<protein>
    <recommendedName>
        <fullName evidence="3">H/ACA ribonucleoprotein complex non-core subunit NAF1</fullName>
    </recommendedName>
    <alternativeName>
        <fullName evidence="9">Nuclear assembly factor 1</fullName>
    </alternativeName>
</protein>
<feature type="compositionally biased region" description="Polar residues" evidence="10">
    <location>
        <begin position="101"/>
        <end position="113"/>
    </location>
</feature>
<evidence type="ECO:0000256" key="10">
    <source>
        <dbReference type="SAM" id="MobiDB-lite"/>
    </source>
</evidence>
<comment type="similarity">
    <text evidence="2">Belongs to the NAF1 family.</text>
</comment>
<evidence type="ECO:0000313" key="11">
    <source>
        <dbReference type="EMBL" id="SPN98419.1"/>
    </source>
</evidence>
<keyword evidence="7" id="KW-0694">RNA-binding</keyword>
<name>A0AAE8SRP3_9PEZI</name>
<feature type="compositionally biased region" description="Pro residues" evidence="10">
    <location>
        <begin position="582"/>
        <end position="593"/>
    </location>
</feature>
<feature type="compositionally biased region" description="Low complexity" evidence="10">
    <location>
        <begin position="631"/>
        <end position="642"/>
    </location>
</feature>
<feature type="region of interest" description="Disordered" evidence="10">
    <location>
        <begin position="1"/>
        <end position="254"/>
    </location>
</feature>
<evidence type="ECO:0000256" key="7">
    <source>
        <dbReference type="ARBA" id="ARBA00022884"/>
    </source>
</evidence>
<dbReference type="Proteomes" id="UP001187682">
    <property type="component" value="Unassembled WGS sequence"/>
</dbReference>
<dbReference type="SUPFAM" id="SSF50447">
    <property type="entry name" value="Translation proteins"/>
    <property type="match status" value="1"/>
</dbReference>
<keyword evidence="8" id="KW-0539">Nucleus</keyword>
<dbReference type="GO" id="GO:0003723">
    <property type="term" value="F:RNA binding"/>
    <property type="evidence" value="ECO:0007669"/>
    <property type="project" value="UniProtKB-KW"/>
</dbReference>
<accession>A0AAE8SRP3</accession>
<feature type="region of interest" description="Disordered" evidence="10">
    <location>
        <begin position="410"/>
        <end position="650"/>
    </location>
</feature>
<feature type="compositionally biased region" description="Acidic residues" evidence="10">
    <location>
        <begin position="418"/>
        <end position="431"/>
    </location>
</feature>
<dbReference type="InterPro" id="IPR040309">
    <property type="entry name" value="Naf1"/>
</dbReference>
<dbReference type="InterPro" id="IPR007504">
    <property type="entry name" value="H/ACA_rnp_Gar1/Naf1"/>
</dbReference>